<dbReference type="EMBL" id="JAEHFY010000013">
    <property type="protein sequence ID" value="MBK0383389.1"/>
    <property type="molecule type" value="Genomic_DNA"/>
</dbReference>
<keyword evidence="3" id="KW-1185">Reference proteome</keyword>
<evidence type="ECO:0000259" key="1">
    <source>
        <dbReference type="Pfam" id="PF03358"/>
    </source>
</evidence>
<dbReference type="InterPro" id="IPR050712">
    <property type="entry name" value="NAD(P)H-dep_reductase"/>
</dbReference>
<dbReference type="InterPro" id="IPR005025">
    <property type="entry name" value="FMN_Rdtase-like_dom"/>
</dbReference>
<dbReference type="Gene3D" id="3.40.50.360">
    <property type="match status" value="1"/>
</dbReference>
<feature type="domain" description="NADPH-dependent FMN reductase-like" evidence="1">
    <location>
        <begin position="3"/>
        <end position="140"/>
    </location>
</feature>
<evidence type="ECO:0000313" key="2">
    <source>
        <dbReference type="EMBL" id="MBK0383389.1"/>
    </source>
</evidence>
<accession>A0ABS1BKG8</accession>
<dbReference type="InterPro" id="IPR029039">
    <property type="entry name" value="Flavoprotein-like_sf"/>
</dbReference>
<name>A0ABS1BKG8_9SPHI</name>
<gene>
    <name evidence="2" type="ORF">I5M32_10490</name>
</gene>
<dbReference type="PANTHER" id="PTHR30543">
    <property type="entry name" value="CHROMATE REDUCTASE"/>
    <property type="match status" value="1"/>
</dbReference>
<proteinExistence type="predicted"/>
<sequence length="173" mass="19514">MTLIVSGTNRPNSNTLKIAKYYQKALAQKGEKATILSLTDLPQDLISGGYYGKTLEDFEPLQQQITKAHRFIFIIPEYNGSFPGILKLFIDACKFPVSFMDKKAALVGHSTGKYGNIRGIEHFTGVCNYIGLHVMPLKLHIPNIAFEINDDGDLFKEDTLKFTEMQMDKFLVF</sequence>
<evidence type="ECO:0000313" key="3">
    <source>
        <dbReference type="Proteomes" id="UP000660024"/>
    </source>
</evidence>
<dbReference type="PANTHER" id="PTHR30543:SF21">
    <property type="entry name" value="NAD(P)H-DEPENDENT FMN REDUCTASE LOT6"/>
    <property type="match status" value="1"/>
</dbReference>
<dbReference type="Proteomes" id="UP000660024">
    <property type="component" value="Unassembled WGS sequence"/>
</dbReference>
<dbReference type="Pfam" id="PF03358">
    <property type="entry name" value="FMN_red"/>
    <property type="match status" value="1"/>
</dbReference>
<organism evidence="2 3">
    <name type="scientific">Pedobacter segetis</name>
    <dbReference type="NCBI Taxonomy" id="2793069"/>
    <lineage>
        <taxon>Bacteria</taxon>
        <taxon>Pseudomonadati</taxon>
        <taxon>Bacteroidota</taxon>
        <taxon>Sphingobacteriia</taxon>
        <taxon>Sphingobacteriales</taxon>
        <taxon>Sphingobacteriaceae</taxon>
        <taxon>Pedobacter</taxon>
    </lineage>
</organism>
<reference evidence="2 3" key="1">
    <citation type="submission" date="2020-12" db="EMBL/GenBank/DDBJ databases">
        <title>Bacterial novel species Pedobacter sp. SD-b isolated from soil.</title>
        <authorList>
            <person name="Jung H.-Y."/>
        </authorList>
    </citation>
    <scope>NUCLEOTIDE SEQUENCE [LARGE SCALE GENOMIC DNA]</scope>
    <source>
        <strain evidence="2 3">SD-b</strain>
    </source>
</reference>
<dbReference type="SUPFAM" id="SSF52218">
    <property type="entry name" value="Flavoproteins"/>
    <property type="match status" value="1"/>
</dbReference>
<comment type="caution">
    <text evidence="2">The sequence shown here is derived from an EMBL/GenBank/DDBJ whole genome shotgun (WGS) entry which is preliminary data.</text>
</comment>
<protein>
    <submittedName>
        <fullName evidence="2">NAD(P)H-dependent oxidoreductase</fullName>
    </submittedName>
</protein>